<feature type="region of interest" description="Disordered" evidence="3">
    <location>
        <begin position="111"/>
        <end position="324"/>
    </location>
</feature>
<dbReference type="Pfam" id="PF13585">
    <property type="entry name" value="CHU_C"/>
    <property type="match status" value="1"/>
</dbReference>
<dbReference type="InterPro" id="IPR005046">
    <property type="entry name" value="DUF285"/>
</dbReference>
<reference evidence="4 5" key="1">
    <citation type="submission" date="2016-10" db="EMBL/GenBank/DDBJ databases">
        <authorList>
            <person name="de Groot N.N."/>
        </authorList>
    </citation>
    <scope>NUCLEOTIDE SEQUENCE [LARGE SCALE GENOMIC DNA]</scope>
    <source>
        <strain evidence="4 5">DSM 19886</strain>
    </source>
</reference>
<dbReference type="NCBIfam" id="TIGR04131">
    <property type="entry name" value="Bac_Flav_CTERM"/>
    <property type="match status" value="1"/>
</dbReference>
<feature type="compositionally biased region" description="Acidic residues" evidence="3">
    <location>
        <begin position="192"/>
        <end position="204"/>
    </location>
</feature>
<keyword evidence="2" id="KW-0106">Calcium</keyword>
<gene>
    <name evidence="4" type="ORF">SAMN04488514_1011035</name>
</gene>
<sequence>GATSFDQNIGSWNVSNVSNLDGMFYNATLSTYNYDQLLIGWSALSLKNGIPFHGGNSKYCLGSDARQSIIDTFGWTISDAGMACLDSVSDADNDGVMDDVDTCANTPSGETVDAIGCSDSQKDSDNDGVNDALDTCANTPSGETADANGCSDSQKDADNDGVMDDLDTCPNTPVGETVDVNGCSDSQKDTDVDTDGDGIMDDVDTCANTPSGETADSNGCAPSQKDSDFDGVNDAVDACSDSPEDEAVDSNGCSDSQKDADNDGVIDAIDTCSNTPSGETADANGCSDSQKDTTEDSDNDGVQDTLDNCPTTYNPDQEDRDGDGLGDVCDTVELDVSQSFTPNGDGINDTWVIYNIENYPNSLVRVYNSWGKEVFSAKNYQNDWEGQYKNLNNKLPDSGSYYFQIDLDGNGNVDQDGWLYLTGL</sequence>
<protein>
    <submittedName>
        <fullName evidence="4">Gliding motility-associated C-terminal domain-containing protein</fullName>
    </submittedName>
</protein>
<dbReference type="GO" id="GO:0007155">
    <property type="term" value="P:cell adhesion"/>
    <property type="evidence" value="ECO:0007669"/>
    <property type="project" value="InterPro"/>
</dbReference>
<name>A0A1G9KKU3_9FLAO</name>
<dbReference type="Gene3D" id="4.10.1080.10">
    <property type="entry name" value="TSP type-3 repeat"/>
    <property type="match status" value="2"/>
</dbReference>
<proteinExistence type="predicted"/>
<feature type="non-terminal residue" evidence="4">
    <location>
        <position position="1"/>
    </location>
</feature>
<dbReference type="InterPro" id="IPR003367">
    <property type="entry name" value="Thrombospondin_3-like_rpt"/>
</dbReference>
<dbReference type="GO" id="GO:0005509">
    <property type="term" value="F:calcium ion binding"/>
    <property type="evidence" value="ECO:0007669"/>
    <property type="project" value="InterPro"/>
</dbReference>
<feature type="compositionally biased region" description="Polar residues" evidence="3">
    <location>
        <begin position="206"/>
        <end position="221"/>
    </location>
</feature>
<evidence type="ECO:0000256" key="3">
    <source>
        <dbReference type="SAM" id="MobiDB-lite"/>
    </source>
</evidence>
<dbReference type="PANTHER" id="PTHR10199">
    <property type="entry name" value="THROMBOSPONDIN"/>
    <property type="match status" value="1"/>
</dbReference>
<dbReference type="InterPro" id="IPR028974">
    <property type="entry name" value="TSP_type-3_rpt"/>
</dbReference>
<evidence type="ECO:0000256" key="1">
    <source>
        <dbReference type="ARBA" id="ARBA00022729"/>
    </source>
</evidence>
<dbReference type="PANTHER" id="PTHR10199:SF119">
    <property type="entry name" value="RE20510P"/>
    <property type="match status" value="1"/>
</dbReference>
<dbReference type="RefSeq" id="WP_176801326.1">
    <property type="nucleotide sequence ID" value="NZ_FNGV01000001.1"/>
</dbReference>
<organism evidence="4 5">
    <name type="scientific">Kriegella aquimaris</name>
    <dbReference type="NCBI Taxonomy" id="192904"/>
    <lineage>
        <taxon>Bacteria</taxon>
        <taxon>Pseudomonadati</taxon>
        <taxon>Bacteroidota</taxon>
        <taxon>Flavobacteriia</taxon>
        <taxon>Flavobacteriales</taxon>
        <taxon>Flavobacteriaceae</taxon>
        <taxon>Kriegella</taxon>
    </lineage>
</organism>
<dbReference type="STRING" id="192904.SAMN04488514_1011035"/>
<dbReference type="SUPFAM" id="SSF103647">
    <property type="entry name" value="TSP type-3 repeat"/>
    <property type="match status" value="2"/>
</dbReference>
<accession>A0A1G9KKU3</accession>
<evidence type="ECO:0000313" key="5">
    <source>
        <dbReference type="Proteomes" id="UP000199440"/>
    </source>
</evidence>
<keyword evidence="5" id="KW-1185">Reference proteome</keyword>
<keyword evidence="1" id="KW-0732">Signal</keyword>
<evidence type="ECO:0000313" key="4">
    <source>
        <dbReference type="EMBL" id="SDL50341.1"/>
    </source>
</evidence>
<dbReference type="Proteomes" id="UP000199440">
    <property type="component" value="Unassembled WGS sequence"/>
</dbReference>
<evidence type="ECO:0000256" key="2">
    <source>
        <dbReference type="ARBA" id="ARBA00022837"/>
    </source>
</evidence>
<dbReference type="Pfam" id="PF03382">
    <property type="entry name" value="DUF285"/>
    <property type="match status" value="1"/>
</dbReference>
<feature type="compositionally biased region" description="Polar residues" evidence="3">
    <location>
        <begin position="302"/>
        <end position="315"/>
    </location>
</feature>
<dbReference type="EMBL" id="FNGV01000001">
    <property type="protein sequence ID" value="SDL50341.1"/>
    <property type="molecule type" value="Genomic_DNA"/>
</dbReference>
<dbReference type="AlphaFoldDB" id="A0A1G9KKU3"/>
<dbReference type="Pfam" id="PF02412">
    <property type="entry name" value="TSP_3"/>
    <property type="match status" value="6"/>
</dbReference>
<dbReference type="InterPro" id="IPR026341">
    <property type="entry name" value="T9SS_type_B"/>
</dbReference>